<dbReference type="InterPro" id="IPR036894">
    <property type="entry name" value="YbaB-like_sf"/>
</dbReference>
<dbReference type="PATRIC" id="fig|1291734.4.peg.456"/>
<evidence type="ECO:0000256" key="1">
    <source>
        <dbReference type="ARBA" id="ARBA00023125"/>
    </source>
</evidence>
<comment type="function">
    <text evidence="2">Binds to DNA and alters its conformation. May be involved in regulation of gene expression, nucleoid organization and DNA protection.</text>
</comment>
<evidence type="ECO:0000313" key="5">
    <source>
        <dbReference type="Proteomes" id="UP000051804"/>
    </source>
</evidence>
<dbReference type="InterPro" id="IPR004401">
    <property type="entry name" value="YbaB/EbfC"/>
</dbReference>
<dbReference type="GO" id="GO:0005829">
    <property type="term" value="C:cytosol"/>
    <property type="evidence" value="ECO:0007669"/>
    <property type="project" value="TreeGrafter"/>
</dbReference>
<dbReference type="NCBIfam" id="TIGR00103">
    <property type="entry name" value="DNA_YbaB_EbfC"/>
    <property type="match status" value="1"/>
</dbReference>
<keyword evidence="3" id="KW-0175">Coiled coil</keyword>
<dbReference type="EMBL" id="AZDJ01000032">
    <property type="protein sequence ID" value="KRK70378.1"/>
    <property type="molecule type" value="Genomic_DNA"/>
</dbReference>
<proteinExistence type="inferred from homology"/>
<dbReference type="PIRSF" id="PIRSF004555">
    <property type="entry name" value="UCP004555"/>
    <property type="match status" value="1"/>
</dbReference>
<name>A0A0R1JRT9_9LACO</name>
<keyword evidence="2" id="KW-0963">Cytoplasm</keyword>
<dbReference type="HAMAP" id="MF_00274">
    <property type="entry name" value="DNA_YbaB_EbfC"/>
    <property type="match status" value="1"/>
</dbReference>
<evidence type="ECO:0000256" key="3">
    <source>
        <dbReference type="SAM" id="Coils"/>
    </source>
</evidence>
<accession>A0A0R1JRT9</accession>
<dbReference type="STRING" id="1291734.FD02_GL000442"/>
<reference evidence="4 5" key="1">
    <citation type="journal article" date="2015" name="Genome Announc.">
        <title>Expanding the biotechnology potential of lactobacilli through comparative genomics of 213 strains and associated genera.</title>
        <authorList>
            <person name="Sun Z."/>
            <person name="Harris H.M."/>
            <person name="McCann A."/>
            <person name="Guo C."/>
            <person name="Argimon S."/>
            <person name="Zhang W."/>
            <person name="Yang X."/>
            <person name="Jeffery I.B."/>
            <person name="Cooney J.C."/>
            <person name="Kagawa T.F."/>
            <person name="Liu W."/>
            <person name="Song Y."/>
            <person name="Salvetti E."/>
            <person name="Wrobel A."/>
            <person name="Rasinkangas P."/>
            <person name="Parkhill J."/>
            <person name="Rea M.C."/>
            <person name="O'Sullivan O."/>
            <person name="Ritari J."/>
            <person name="Douillard F.P."/>
            <person name="Paul Ross R."/>
            <person name="Yang R."/>
            <person name="Briner A.E."/>
            <person name="Felis G.E."/>
            <person name="de Vos W.M."/>
            <person name="Barrangou R."/>
            <person name="Klaenhammer T.R."/>
            <person name="Caufield P.W."/>
            <person name="Cui Y."/>
            <person name="Zhang H."/>
            <person name="O'Toole P.W."/>
        </authorList>
    </citation>
    <scope>NUCLEOTIDE SEQUENCE [LARGE SCALE GENOMIC DNA]</scope>
    <source>
        <strain evidence="4 5">JCM 17158</strain>
    </source>
</reference>
<gene>
    <name evidence="4" type="ORF">FD02_GL000442</name>
</gene>
<dbReference type="SUPFAM" id="SSF82607">
    <property type="entry name" value="YbaB-like"/>
    <property type="match status" value="1"/>
</dbReference>
<dbReference type="AlphaFoldDB" id="A0A0R1JRT9"/>
<comment type="caution">
    <text evidence="4">The sequence shown here is derived from an EMBL/GenBank/DDBJ whole genome shotgun (WGS) entry which is preliminary data.</text>
</comment>
<dbReference type="Pfam" id="PF02575">
    <property type="entry name" value="YbaB_DNA_bd"/>
    <property type="match status" value="1"/>
</dbReference>
<dbReference type="Gene3D" id="3.30.1310.10">
    <property type="entry name" value="Nucleoid-associated protein YbaB-like domain"/>
    <property type="match status" value="1"/>
</dbReference>
<comment type="subcellular location">
    <subcellularLocation>
        <location evidence="2">Cytoplasm</location>
        <location evidence="2">Nucleoid</location>
    </subcellularLocation>
</comment>
<keyword evidence="1 2" id="KW-0238">DNA-binding</keyword>
<organism evidence="4 5">
    <name type="scientific">Lacticaseibacillus nasuensis JCM 17158</name>
    <dbReference type="NCBI Taxonomy" id="1291734"/>
    <lineage>
        <taxon>Bacteria</taxon>
        <taxon>Bacillati</taxon>
        <taxon>Bacillota</taxon>
        <taxon>Bacilli</taxon>
        <taxon>Lactobacillales</taxon>
        <taxon>Lactobacillaceae</taxon>
        <taxon>Lacticaseibacillus</taxon>
    </lineage>
</organism>
<keyword evidence="5" id="KW-1185">Reference proteome</keyword>
<dbReference type="PANTHER" id="PTHR33449:SF1">
    <property type="entry name" value="NUCLEOID-ASSOCIATED PROTEIN YBAB"/>
    <property type="match status" value="1"/>
</dbReference>
<comment type="similarity">
    <text evidence="2">Belongs to the YbaB/EbfC family.</text>
</comment>
<evidence type="ECO:0000313" key="4">
    <source>
        <dbReference type="EMBL" id="KRK70378.1"/>
    </source>
</evidence>
<feature type="coiled-coil region" evidence="3">
    <location>
        <begin position="14"/>
        <end position="41"/>
    </location>
</feature>
<comment type="subunit">
    <text evidence="2">Homodimer.</text>
</comment>
<dbReference type="GO" id="GO:0043590">
    <property type="term" value="C:bacterial nucleoid"/>
    <property type="evidence" value="ECO:0007669"/>
    <property type="project" value="UniProtKB-UniRule"/>
</dbReference>
<dbReference type="PANTHER" id="PTHR33449">
    <property type="entry name" value="NUCLEOID-ASSOCIATED PROTEIN YBAB"/>
    <property type="match status" value="1"/>
</dbReference>
<sequence>MTMAMRGMGNMGNMQGMMKQMKKLQTEMTAAQDELNQTEFSATSASDMVTVTFTGDHRLKDIAIKPEAIDPDDPDMLQDLIIEAVNAGLKAVDDATQAKMGKYTRGL</sequence>
<protein>
    <recommendedName>
        <fullName evidence="2">Nucleoid-associated protein FD02_GL000442</fullName>
    </recommendedName>
</protein>
<dbReference type="GO" id="GO:0003677">
    <property type="term" value="F:DNA binding"/>
    <property type="evidence" value="ECO:0007669"/>
    <property type="project" value="UniProtKB-UniRule"/>
</dbReference>
<dbReference type="Proteomes" id="UP000051804">
    <property type="component" value="Unassembled WGS sequence"/>
</dbReference>
<evidence type="ECO:0000256" key="2">
    <source>
        <dbReference type="HAMAP-Rule" id="MF_00274"/>
    </source>
</evidence>